<reference evidence="17 18" key="1">
    <citation type="journal article" date="2017" name="Genome Announc.">
        <title>Complete Genome Sequence of Burkholderia stabilis FERMP-21014.</title>
        <authorList>
            <person name="Konishi K."/>
            <person name="Kumagai T."/>
            <person name="Sakasegawa S."/>
            <person name="Tamura T."/>
        </authorList>
    </citation>
    <scope>NUCLEOTIDE SEQUENCE [LARGE SCALE GENOMIC DNA]</scope>
    <source>
        <strain evidence="17 18">FERMP-21014</strain>
    </source>
</reference>
<evidence type="ECO:0000256" key="3">
    <source>
        <dbReference type="ARBA" id="ARBA00022448"/>
    </source>
</evidence>
<dbReference type="Pfam" id="PF02563">
    <property type="entry name" value="Poly_export"/>
    <property type="match status" value="1"/>
</dbReference>
<comment type="similarity">
    <text evidence="2">Belongs to the BexD/CtrA/VexA family.</text>
</comment>
<evidence type="ECO:0000256" key="6">
    <source>
        <dbReference type="ARBA" id="ARBA00022692"/>
    </source>
</evidence>
<keyword evidence="11" id="KW-0472">Membrane</keyword>
<dbReference type="GO" id="GO:0009279">
    <property type="term" value="C:cell outer membrane"/>
    <property type="evidence" value="ECO:0007669"/>
    <property type="project" value="UniProtKB-SubCell"/>
</dbReference>
<evidence type="ECO:0000256" key="4">
    <source>
        <dbReference type="ARBA" id="ARBA00022452"/>
    </source>
</evidence>
<dbReference type="GO" id="GO:0015159">
    <property type="term" value="F:polysaccharide transmembrane transporter activity"/>
    <property type="evidence" value="ECO:0007669"/>
    <property type="project" value="InterPro"/>
</dbReference>
<dbReference type="InterPro" id="IPR003715">
    <property type="entry name" value="Poly_export_N"/>
</dbReference>
<feature type="domain" description="SLBB" evidence="16">
    <location>
        <begin position="278"/>
        <end position="360"/>
    </location>
</feature>
<keyword evidence="7" id="KW-0732">Signal</keyword>
<evidence type="ECO:0000256" key="8">
    <source>
        <dbReference type="ARBA" id="ARBA00023047"/>
    </source>
</evidence>
<evidence type="ECO:0000256" key="10">
    <source>
        <dbReference type="ARBA" id="ARBA00023114"/>
    </source>
</evidence>
<keyword evidence="3" id="KW-0813">Transport</keyword>
<dbReference type="Gene3D" id="3.30.1950.10">
    <property type="entry name" value="wza like domain"/>
    <property type="match status" value="1"/>
</dbReference>
<dbReference type="PANTHER" id="PTHR33619:SF3">
    <property type="entry name" value="POLYSACCHARIDE EXPORT PROTEIN GFCE-RELATED"/>
    <property type="match status" value="1"/>
</dbReference>
<dbReference type="Proteomes" id="UP000218432">
    <property type="component" value="Chromosome 2"/>
</dbReference>
<evidence type="ECO:0000256" key="14">
    <source>
        <dbReference type="ARBA" id="ARBA00023288"/>
    </source>
</evidence>
<evidence type="ECO:0000256" key="5">
    <source>
        <dbReference type="ARBA" id="ARBA00022597"/>
    </source>
</evidence>
<evidence type="ECO:0000256" key="7">
    <source>
        <dbReference type="ARBA" id="ARBA00022729"/>
    </source>
</evidence>
<keyword evidence="13" id="KW-0998">Cell outer membrane</keyword>
<dbReference type="RefSeq" id="WP_419866733.1">
    <property type="nucleotide sequence ID" value="NZ_AP018112.1"/>
</dbReference>
<keyword evidence="8" id="KW-0625">Polysaccharide transport</keyword>
<feature type="domain" description="Polysaccharide export protein N-terminal" evidence="15">
    <location>
        <begin position="96"/>
        <end position="186"/>
    </location>
</feature>
<keyword evidence="9" id="KW-0406">Ion transport</keyword>
<evidence type="ECO:0000259" key="15">
    <source>
        <dbReference type="Pfam" id="PF02563"/>
    </source>
</evidence>
<sequence>MPMESAANARTGAARPRAARLLPILSIATLSVALSACALAPGMRMVEPPPPSATDARPDGEAPHYQIRKIGPDVIRQLKAQAAQQLAAQADLLTTSPGAYRIGPGDVLQITVWDHPELAAAQGAATPNAPHAADPVTGFVVDQNGDLAFPFAGRVRVAGLTADAARTHVADALARAYRNPQVTLRVASFRSKQVYIDGEVRAPGNQPVNDVPMTLYEALGRAGGLNPAADQSRMTLVRDGVSHSLDLTQLLRQGRNPADIVLAAGDLLHVPSRSDYGVYVMGEVNKPSLALPLRDGRLTLSDALSQAGSVNPNTADAAQLFVIRGSQTDSPQVFHLDARSPVSMVLANEFELQPKDIVYVDGNSLVRFSRVLSLLLPGVNSSAMAAALAIK</sequence>
<evidence type="ECO:0000313" key="17">
    <source>
        <dbReference type="EMBL" id="BAX62982.1"/>
    </source>
</evidence>
<dbReference type="EMBL" id="AP018112">
    <property type="protein sequence ID" value="BAX62982.1"/>
    <property type="molecule type" value="Genomic_DNA"/>
</dbReference>
<evidence type="ECO:0000259" key="16">
    <source>
        <dbReference type="Pfam" id="PF22461"/>
    </source>
</evidence>
<evidence type="ECO:0000313" key="18">
    <source>
        <dbReference type="Proteomes" id="UP000218432"/>
    </source>
</evidence>
<keyword evidence="5" id="KW-0762">Sugar transport</keyword>
<dbReference type="Gene3D" id="3.10.560.10">
    <property type="entry name" value="Outer membrane lipoprotein wza domain like"/>
    <property type="match status" value="2"/>
</dbReference>
<gene>
    <name evidence="17" type="ORF">BSFP_058500</name>
</gene>
<name>A0A1Y1BSG5_9BURK</name>
<dbReference type="InterPro" id="IPR049712">
    <property type="entry name" value="Poly_export"/>
</dbReference>
<evidence type="ECO:0000256" key="13">
    <source>
        <dbReference type="ARBA" id="ARBA00023237"/>
    </source>
</evidence>
<keyword evidence="4" id="KW-1134">Transmembrane beta strand</keyword>
<dbReference type="GO" id="GO:0006811">
    <property type="term" value="P:monoatomic ion transport"/>
    <property type="evidence" value="ECO:0007669"/>
    <property type="project" value="UniProtKB-KW"/>
</dbReference>
<keyword evidence="10" id="KW-0626">Porin</keyword>
<keyword evidence="12" id="KW-0564">Palmitate</keyword>
<evidence type="ECO:0000256" key="2">
    <source>
        <dbReference type="ARBA" id="ARBA00009450"/>
    </source>
</evidence>
<evidence type="ECO:0000256" key="1">
    <source>
        <dbReference type="ARBA" id="ARBA00004571"/>
    </source>
</evidence>
<proteinExistence type="inferred from homology"/>
<organism evidence="17 18">
    <name type="scientific">Burkholderia stabilis</name>
    <dbReference type="NCBI Taxonomy" id="95485"/>
    <lineage>
        <taxon>Bacteria</taxon>
        <taxon>Pseudomonadati</taxon>
        <taxon>Pseudomonadota</taxon>
        <taxon>Betaproteobacteria</taxon>
        <taxon>Burkholderiales</taxon>
        <taxon>Burkholderiaceae</taxon>
        <taxon>Burkholderia</taxon>
        <taxon>Burkholderia cepacia complex</taxon>
    </lineage>
</organism>
<keyword evidence="14" id="KW-0449">Lipoprotein</keyword>
<evidence type="ECO:0000256" key="9">
    <source>
        <dbReference type="ARBA" id="ARBA00023065"/>
    </source>
</evidence>
<protein>
    <submittedName>
        <fullName evidence="17">Sugar ABC transporter substrate-binding protein</fullName>
    </submittedName>
</protein>
<dbReference type="GO" id="GO:0046930">
    <property type="term" value="C:pore complex"/>
    <property type="evidence" value="ECO:0007669"/>
    <property type="project" value="UniProtKB-KW"/>
</dbReference>
<evidence type="ECO:0000256" key="11">
    <source>
        <dbReference type="ARBA" id="ARBA00023136"/>
    </source>
</evidence>
<dbReference type="Pfam" id="PF22461">
    <property type="entry name" value="SLBB_2"/>
    <property type="match status" value="2"/>
</dbReference>
<feature type="domain" description="SLBB" evidence="16">
    <location>
        <begin position="192"/>
        <end position="270"/>
    </location>
</feature>
<accession>A0A1Y1BSG5</accession>
<evidence type="ECO:0000256" key="12">
    <source>
        <dbReference type="ARBA" id="ARBA00023139"/>
    </source>
</evidence>
<keyword evidence="6" id="KW-0812">Transmembrane</keyword>
<comment type="subcellular location">
    <subcellularLocation>
        <location evidence="1">Cell outer membrane</location>
        <topology evidence="1">Multi-pass membrane protein</topology>
    </subcellularLocation>
</comment>
<dbReference type="InterPro" id="IPR054765">
    <property type="entry name" value="SLBB_dom"/>
</dbReference>
<dbReference type="GO" id="GO:0015288">
    <property type="term" value="F:porin activity"/>
    <property type="evidence" value="ECO:0007669"/>
    <property type="project" value="UniProtKB-KW"/>
</dbReference>
<dbReference type="PANTHER" id="PTHR33619">
    <property type="entry name" value="POLYSACCHARIDE EXPORT PROTEIN GFCE-RELATED"/>
    <property type="match status" value="1"/>
</dbReference>
<dbReference type="AlphaFoldDB" id="A0A1Y1BSG5"/>